<evidence type="ECO:0000313" key="2">
    <source>
        <dbReference type="Proteomes" id="UP000077315"/>
    </source>
</evidence>
<name>A0A167MMF1_PHYB8</name>
<dbReference type="InParanoid" id="A0A167MMF1"/>
<dbReference type="RefSeq" id="XP_018291316.1">
    <property type="nucleotide sequence ID" value="XM_018435908.1"/>
</dbReference>
<evidence type="ECO:0000313" key="1">
    <source>
        <dbReference type="EMBL" id="OAD73276.1"/>
    </source>
</evidence>
<keyword evidence="2" id="KW-1185">Reference proteome</keyword>
<proteinExistence type="predicted"/>
<gene>
    <name evidence="1" type="ORF">PHYBLDRAFT_168630</name>
</gene>
<dbReference type="EMBL" id="KV440981">
    <property type="protein sequence ID" value="OAD73276.1"/>
    <property type="molecule type" value="Genomic_DNA"/>
</dbReference>
<dbReference type="VEuPathDB" id="FungiDB:PHYBLDRAFT_168630"/>
<organism evidence="1 2">
    <name type="scientific">Phycomyces blakesleeanus (strain ATCC 8743b / DSM 1359 / FGSC 10004 / NBRC 33097 / NRRL 1555)</name>
    <dbReference type="NCBI Taxonomy" id="763407"/>
    <lineage>
        <taxon>Eukaryota</taxon>
        <taxon>Fungi</taxon>
        <taxon>Fungi incertae sedis</taxon>
        <taxon>Mucoromycota</taxon>
        <taxon>Mucoromycotina</taxon>
        <taxon>Mucoromycetes</taxon>
        <taxon>Mucorales</taxon>
        <taxon>Phycomycetaceae</taxon>
        <taxon>Phycomyces</taxon>
    </lineage>
</organism>
<protein>
    <submittedName>
        <fullName evidence="1">Uncharacterized protein</fullName>
    </submittedName>
</protein>
<dbReference type="AlphaFoldDB" id="A0A167MMF1"/>
<sequence length="142" mass="16712">MSKYRTKQQTTDALKKSRKISEFISLSASRDELIKDILGVIEREVNVNLERIAAVKELEQTLKANKCIHKVGNVLSDLEPKEKTLGFFENLRAYRFKEEIRMCKSLLYKCYKNYEFRTNFVLLSFGVLKYKLRSLAKIHTRI</sequence>
<reference evidence="2" key="1">
    <citation type="submission" date="2015-06" db="EMBL/GenBank/DDBJ databases">
        <title>Expansion of signal transduction pathways in fungi by whole-genome duplication.</title>
        <authorList>
            <consortium name="DOE Joint Genome Institute"/>
            <person name="Corrochano L.M."/>
            <person name="Kuo A."/>
            <person name="Marcet-Houben M."/>
            <person name="Polaino S."/>
            <person name="Salamov A."/>
            <person name="Villalobos J.M."/>
            <person name="Alvarez M.I."/>
            <person name="Avalos J."/>
            <person name="Benito E.P."/>
            <person name="Benoit I."/>
            <person name="Burger G."/>
            <person name="Camino L.P."/>
            <person name="Canovas D."/>
            <person name="Cerda-Olmedo E."/>
            <person name="Cheng J.-F."/>
            <person name="Dominguez A."/>
            <person name="Elias M."/>
            <person name="Eslava A.P."/>
            <person name="Glaser F."/>
            <person name="Grimwood J."/>
            <person name="Gutierrez G."/>
            <person name="Heitman J."/>
            <person name="Henrissat B."/>
            <person name="Iturriaga E.A."/>
            <person name="Lang B.F."/>
            <person name="Lavin J.L."/>
            <person name="Lee S."/>
            <person name="Li W."/>
            <person name="Lindquist E."/>
            <person name="Lopez-Garcia S."/>
            <person name="Luque E.M."/>
            <person name="Marcos A.T."/>
            <person name="Martin J."/>
            <person name="McCluskey K."/>
            <person name="Medina H.R."/>
            <person name="Miralles-Duran A."/>
            <person name="Miyazaki A."/>
            <person name="Munoz-Torres E."/>
            <person name="Oguiza J.A."/>
            <person name="Ohm R."/>
            <person name="Olmedo M."/>
            <person name="Orejas M."/>
            <person name="Ortiz-Castellanos L."/>
            <person name="Pisabarro A.G."/>
            <person name="Rodriguez-Romero J."/>
            <person name="Ruiz-Herrera J."/>
            <person name="Ruiz-Vazquez R."/>
            <person name="Sanz C."/>
            <person name="Schackwitz W."/>
            <person name="Schmutz J."/>
            <person name="Shahriari M."/>
            <person name="Shelest E."/>
            <person name="Silva-Franco F."/>
            <person name="Soanes D."/>
            <person name="Syed K."/>
            <person name="Tagua V.G."/>
            <person name="Talbot N.J."/>
            <person name="Thon M."/>
            <person name="De vries R.P."/>
            <person name="Wiebenga A."/>
            <person name="Yadav J.S."/>
            <person name="Braun E.L."/>
            <person name="Baker S."/>
            <person name="Garre V."/>
            <person name="Horwitz B."/>
            <person name="Torres-Martinez S."/>
            <person name="Idnurm A."/>
            <person name="Herrera-Estrella A."/>
            <person name="Gabaldon T."/>
            <person name="Grigoriev I.V."/>
        </authorList>
    </citation>
    <scope>NUCLEOTIDE SEQUENCE [LARGE SCALE GENOMIC DNA]</scope>
    <source>
        <strain evidence="2">NRRL 1555(-)</strain>
    </source>
</reference>
<dbReference type="GeneID" id="28996814"/>
<dbReference type="Proteomes" id="UP000077315">
    <property type="component" value="Unassembled WGS sequence"/>
</dbReference>
<accession>A0A167MMF1</accession>